<keyword evidence="8" id="KW-0915">Sodium</keyword>
<keyword evidence="15" id="KW-1185">Reference proteome</keyword>
<keyword evidence="6" id="KW-0769">Symport</keyword>
<keyword evidence="3" id="KW-0813">Transport</keyword>
<evidence type="ECO:0008006" key="16">
    <source>
        <dbReference type="Google" id="ProtNLM"/>
    </source>
</evidence>
<dbReference type="GO" id="GO:0015293">
    <property type="term" value="F:symporter activity"/>
    <property type="evidence" value="ECO:0007669"/>
    <property type="project" value="UniProtKB-KW"/>
</dbReference>
<evidence type="ECO:0000256" key="6">
    <source>
        <dbReference type="ARBA" id="ARBA00022847"/>
    </source>
</evidence>
<feature type="transmembrane region" description="Helical" evidence="13">
    <location>
        <begin position="271"/>
        <end position="291"/>
    </location>
</feature>
<dbReference type="Gene3D" id="1.20.1730.10">
    <property type="entry name" value="Sodium/glucose cotransporter"/>
    <property type="match status" value="1"/>
</dbReference>
<reference evidence="14 15" key="1">
    <citation type="submission" date="2020-07" db="EMBL/GenBank/DDBJ databases">
        <authorList>
            <person name="Cui H."/>
        </authorList>
    </citation>
    <scope>NUCLEOTIDE SEQUENCE [LARGE SCALE GENOMIC DNA]</scope>
    <source>
        <strain evidence="14 15">YPL8</strain>
    </source>
</reference>
<evidence type="ECO:0000313" key="14">
    <source>
        <dbReference type="EMBL" id="QLG50994.1"/>
    </source>
</evidence>
<evidence type="ECO:0000256" key="1">
    <source>
        <dbReference type="ARBA" id="ARBA00004651"/>
    </source>
</evidence>
<gene>
    <name evidence="14" type="ORF">HYG82_20220</name>
</gene>
<evidence type="ECO:0000256" key="8">
    <source>
        <dbReference type="ARBA" id="ARBA00023053"/>
    </source>
</evidence>
<feature type="transmembrane region" description="Helical" evidence="13">
    <location>
        <begin position="400"/>
        <end position="422"/>
    </location>
</feature>
<feature type="transmembrane region" description="Helical" evidence="13">
    <location>
        <begin position="154"/>
        <end position="176"/>
    </location>
</feature>
<keyword evidence="11" id="KW-0739">Sodium transport</keyword>
<evidence type="ECO:0000256" key="7">
    <source>
        <dbReference type="ARBA" id="ARBA00022989"/>
    </source>
</evidence>
<evidence type="ECO:0000256" key="12">
    <source>
        <dbReference type="RuleBase" id="RU362091"/>
    </source>
</evidence>
<feature type="transmembrane region" description="Helical" evidence="13">
    <location>
        <begin position="6"/>
        <end position="25"/>
    </location>
</feature>
<feature type="transmembrane region" description="Helical" evidence="13">
    <location>
        <begin position="434"/>
        <end position="457"/>
    </location>
</feature>
<sequence length="518" mass="55217">MMSLYGWTALFGVFFLGLLFVLTYIATKRTEGLRDFLVAPTSYGPVWVGLAVGATACSAAATLGNPGLVYSYGWSGMWYGYGYGLMVIAWAVSAYQLNRFSRDLGANSLPDFFGKRFQSPFLRAFSAIVTLFLAFYIAGQFAGASLAITEMTPLTYTNGILIGAGIIVLYVMIGGAHAEILNSAIQGAFMLILGVIVIAAGFMSVGGIGEMNAAVVAQNPSLGANSMFGAPHFSTFNGPAIFLALGLFALTPQLSRLWMALDDEKNVKWTLLVSLIFMTVMYGLMLVGGLAGRAVAPGLETPDVATLILVSNAMPDVVYAFVGVAIFAAIMSTTAGLFLTCAIAVSNDLYKDTLVPLLGWNVDDSTLDRQTNIGTRLMILIMAIVALIIAFNPPNFLTGLMWIGIGAFAAAFVPILLWGSIWDGVTPTAAKVSAIVGFSIHTIGYFGLGQTLGMTLWTVPWRGSALGIVVSFVLCPLLSLATTQTLDESFLDDIFYRKRSSVSREITDRPEAGEVSDD</sequence>
<proteinExistence type="inferred from homology"/>
<name>A0A7D5GJY5_9EURY</name>
<keyword evidence="7 13" id="KW-1133">Transmembrane helix</keyword>
<keyword evidence="5 13" id="KW-0812">Transmembrane</keyword>
<feature type="transmembrane region" description="Helical" evidence="13">
    <location>
        <begin position="377"/>
        <end position="394"/>
    </location>
</feature>
<evidence type="ECO:0000256" key="13">
    <source>
        <dbReference type="SAM" id="Phobius"/>
    </source>
</evidence>
<feature type="transmembrane region" description="Helical" evidence="13">
    <location>
        <begin position="46"/>
        <end position="64"/>
    </location>
</feature>
<accession>A0A7D5GJY5</accession>
<feature type="transmembrane region" description="Helical" evidence="13">
    <location>
        <begin position="463"/>
        <end position="481"/>
    </location>
</feature>
<dbReference type="Pfam" id="PF00474">
    <property type="entry name" value="SSF"/>
    <property type="match status" value="1"/>
</dbReference>
<dbReference type="KEGG" id="haly:HYG82_20220"/>
<evidence type="ECO:0000256" key="3">
    <source>
        <dbReference type="ARBA" id="ARBA00022448"/>
    </source>
</evidence>
<comment type="subcellular location">
    <subcellularLocation>
        <location evidence="1">Cell membrane</location>
        <topology evidence="1">Multi-pass membrane protein</topology>
    </subcellularLocation>
</comment>
<feature type="transmembrane region" description="Helical" evidence="13">
    <location>
        <begin position="229"/>
        <end position="250"/>
    </location>
</feature>
<keyword evidence="9" id="KW-0406">Ion transport</keyword>
<evidence type="ECO:0000256" key="5">
    <source>
        <dbReference type="ARBA" id="ARBA00022692"/>
    </source>
</evidence>
<protein>
    <recommendedName>
        <fullName evidence="16">Sodium:solute symporter family protein</fullName>
    </recommendedName>
</protein>
<evidence type="ECO:0000256" key="11">
    <source>
        <dbReference type="ARBA" id="ARBA00023201"/>
    </source>
</evidence>
<feature type="transmembrane region" description="Helical" evidence="13">
    <location>
        <begin position="317"/>
        <end position="345"/>
    </location>
</feature>
<dbReference type="InterPro" id="IPR038377">
    <property type="entry name" value="Na/Glc_symporter_sf"/>
</dbReference>
<keyword evidence="4" id="KW-1003">Cell membrane</keyword>
<evidence type="ECO:0000256" key="10">
    <source>
        <dbReference type="ARBA" id="ARBA00023136"/>
    </source>
</evidence>
<dbReference type="PANTHER" id="PTHR48086:SF3">
    <property type="entry name" value="SODIUM_PROLINE SYMPORTER"/>
    <property type="match status" value="1"/>
</dbReference>
<comment type="similarity">
    <text evidence="2 12">Belongs to the sodium:solute symporter (SSF) (TC 2.A.21) family.</text>
</comment>
<feature type="transmembrane region" description="Helical" evidence="13">
    <location>
        <begin position="76"/>
        <end position="95"/>
    </location>
</feature>
<keyword evidence="10 13" id="KW-0472">Membrane</keyword>
<evidence type="ECO:0000256" key="4">
    <source>
        <dbReference type="ARBA" id="ARBA00022475"/>
    </source>
</evidence>
<dbReference type="InterPro" id="IPR050277">
    <property type="entry name" value="Sodium:Solute_Symporter"/>
</dbReference>
<feature type="transmembrane region" description="Helical" evidence="13">
    <location>
        <begin position="124"/>
        <end position="148"/>
    </location>
</feature>
<dbReference type="GO" id="GO:0006814">
    <property type="term" value="P:sodium ion transport"/>
    <property type="evidence" value="ECO:0007669"/>
    <property type="project" value="UniProtKB-KW"/>
</dbReference>
<feature type="transmembrane region" description="Helical" evidence="13">
    <location>
        <begin position="188"/>
        <end position="209"/>
    </location>
</feature>
<evidence type="ECO:0000256" key="2">
    <source>
        <dbReference type="ARBA" id="ARBA00006434"/>
    </source>
</evidence>
<dbReference type="AlphaFoldDB" id="A0A7D5GJY5"/>
<evidence type="ECO:0000313" key="15">
    <source>
        <dbReference type="Proteomes" id="UP000509241"/>
    </source>
</evidence>
<organism evidence="14 15">
    <name type="scientific">Natrinema halophilum</name>
    <dbReference type="NCBI Taxonomy" id="1699371"/>
    <lineage>
        <taxon>Archaea</taxon>
        <taxon>Methanobacteriati</taxon>
        <taxon>Methanobacteriota</taxon>
        <taxon>Stenosarchaea group</taxon>
        <taxon>Halobacteria</taxon>
        <taxon>Halobacteriales</taxon>
        <taxon>Natrialbaceae</taxon>
        <taxon>Natrinema</taxon>
    </lineage>
</organism>
<evidence type="ECO:0000256" key="9">
    <source>
        <dbReference type="ARBA" id="ARBA00023065"/>
    </source>
</evidence>
<dbReference type="OrthoDB" id="9779at2157"/>
<dbReference type="InterPro" id="IPR001734">
    <property type="entry name" value="Na/solute_symporter"/>
</dbReference>
<dbReference type="GO" id="GO:0005886">
    <property type="term" value="C:plasma membrane"/>
    <property type="evidence" value="ECO:0007669"/>
    <property type="project" value="UniProtKB-SubCell"/>
</dbReference>
<dbReference type="EMBL" id="CP058601">
    <property type="protein sequence ID" value="QLG50994.1"/>
    <property type="molecule type" value="Genomic_DNA"/>
</dbReference>
<dbReference type="PANTHER" id="PTHR48086">
    <property type="entry name" value="SODIUM/PROLINE SYMPORTER-RELATED"/>
    <property type="match status" value="1"/>
</dbReference>
<dbReference type="PROSITE" id="PS50283">
    <property type="entry name" value="NA_SOLUT_SYMP_3"/>
    <property type="match status" value="1"/>
</dbReference>
<dbReference type="Proteomes" id="UP000509241">
    <property type="component" value="Chromosome"/>
</dbReference>